<evidence type="ECO:0000259" key="7">
    <source>
        <dbReference type="Pfam" id="PF00460"/>
    </source>
</evidence>
<sequence length="130" mass="14828">MNVFKSINPLEQALNASMMQQRTVTSNISNVDTPNYKRQTVSFQDNLQEAMNKNFQSYKSNPKHVPFSNETNRSNTVIKTDNSTVNNSNGNNVDMDVEMAELAKNQLWYNAMIEKTNSQFRDLQTAIRGS</sequence>
<dbReference type="PROSITE" id="PS00588">
    <property type="entry name" value="FLAGELLA_BB_ROD"/>
    <property type="match status" value="1"/>
</dbReference>
<keyword evidence="4 6" id="KW-0975">Bacterial flagellum</keyword>
<organism evidence="8 9">
    <name type="scientific">Guptibacillus hwajinpoensis</name>
    <dbReference type="NCBI Taxonomy" id="208199"/>
    <lineage>
        <taxon>Bacteria</taxon>
        <taxon>Bacillati</taxon>
        <taxon>Bacillota</taxon>
        <taxon>Bacilli</taxon>
        <taxon>Bacillales</taxon>
        <taxon>Guptibacillaceae</taxon>
        <taxon>Guptibacillus</taxon>
    </lineage>
</organism>
<evidence type="ECO:0000256" key="5">
    <source>
        <dbReference type="ARBA" id="ARBA00024934"/>
    </source>
</evidence>
<dbReference type="Proteomes" id="UP000035996">
    <property type="component" value="Unassembled WGS sequence"/>
</dbReference>
<name>A0A0J6CWX8_9BACL</name>
<evidence type="ECO:0000256" key="2">
    <source>
        <dbReference type="ARBA" id="ARBA00009677"/>
    </source>
</evidence>
<reference evidence="8" key="1">
    <citation type="submission" date="2015-06" db="EMBL/GenBank/DDBJ databases">
        <authorList>
            <person name="Liu B."/>
            <person name="Wang J."/>
            <person name="Zhu Y."/>
            <person name="Liu G."/>
            <person name="Chen Q."/>
            <person name="Zheng C."/>
            <person name="Che J."/>
            <person name="Ge C."/>
            <person name="Shi H."/>
            <person name="Pan Z."/>
            <person name="Liu X."/>
        </authorList>
    </citation>
    <scope>NUCLEOTIDE SEQUENCE [LARGE SCALE GENOMIC DNA]</scope>
    <source>
        <strain evidence="8">DSM 16346</strain>
    </source>
</reference>
<dbReference type="PIRSF" id="PIRSF002889">
    <property type="entry name" value="Rod_FlgB"/>
    <property type="match status" value="1"/>
</dbReference>
<dbReference type="PATRIC" id="fig|157733.3.peg.295"/>
<dbReference type="PANTHER" id="PTHR30435">
    <property type="entry name" value="FLAGELLAR PROTEIN"/>
    <property type="match status" value="1"/>
</dbReference>
<dbReference type="InterPro" id="IPR006300">
    <property type="entry name" value="FlgB"/>
</dbReference>
<comment type="function">
    <text evidence="5 6">Structural component of flagellum, the bacterial motility apparatus. Part of the rod structure of flagellar basal body.</text>
</comment>
<protein>
    <recommendedName>
        <fullName evidence="3 6">Flagellar basal body rod protein FlgB</fullName>
    </recommendedName>
</protein>
<dbReference type="InterPro" id="IPR001444">
    <property type="entry name" value="Flag_bb_rod_N"/>
</dbReference>
<evidence type="ECO:0000313" key="8">
    <source>
        <dbReference type="EMBL" id="KMM36569.1"/>
    </source>
</evidence>
<dbReference type="GO" id="GO:0071978">
    <property type="term" value="P:bacterial-type flagellum-dependent swarming motility"/>
    <property type="evidence" value="ECO:0007669"/>
    <property type="project" value="TreeGrafter"/>
</dbReference>
<dbReference type="InterPro" id="IPR019776">
    <property type="entry name" value="Flagellar_basal_body_rod_CS"/>
</dbReference>
<keyword evidence="8" id="KW-0969">Cilium</keyword>
<comment type="subunit">
    <text evidence="6">The basal body constitutes a major portion of the flagellar organelle and consists of a number of rings mounted on a central rod.</text>
</comment>
<feature type="domain" description="Flagellar basal body rod protein N-terminal" evidence="7">
    <location>
        <begin position="11"/>
        <end position="37"/>
    </location>
</feature>
<evidence type="ECO:0000256" key="3">
    <source>
        <dbReference type="ARBA" id="ARBA00014376"/>
    </source>
</evidence>
<proteinExistence type="inferred from homology"/>
<evidence type="ECO:0000256" key="6">
    <source>
        <dbReference type="PIRNR" id="PIRNR002889"/>
    </source>
</evidence>
<dbReference type="PANTHER" id="PTHR30435:SF12">
    <property type="entry name" value="FLAGELLAR BASAL BODY ROD PROTEIN FLGB"/>
    <property type="match status" value="1"/>
</dbReference>
<comment type="subcellular location">
    <subcellularLocation>
        <location evidence="1 6">Bacterial flagellum basal body</location>
    </subcellularLocation>
</comment>
<keyword evidence="8" id="KW-0282">Flagellum</keyword>
<dbReference type="RefSeq" id="WP_048311281.1">
    <property type="nucleotide sequence ID" value="NZ_CP119526.1"/>
</dbReference>
<dbReference type="Pfam" id="PF00460">
    <property type="entry name" value="Flg_bb_rod"/>
    <property type="match status" value="1"/>
</dbReference>
<comment type="similarity">
    <text evidence="2 6">Belongs to the flagella basal body rod proteins family.</text>
</comment>
<evidence type="ECO:0000256" key="1">
    <source>
        <dbReference type="ARBA" id="ARBA00004117"/>
    </source>
</evidence>
<dbReference type="AlphaFoldDB" id="A0A0J6CWX8"/>
<dbReference type="EMBL" id="LELK01000004">
    <property type="protein sequence ID" value="KMM36569.1"/>
    <property type="molecule type" value="Genomic_DNA"/>
</dbReference>
<comment type="caution">
    <text evidence="8">The sequence shown here is derived from an EMBL/GenBank/DDBJ whole genome shotgun (WGS) entry which is preliminary data.</text>
</comment>
<dbReference type="OrthoDB" id="9792068at2"/>
<dbReference type="NCBIfam" id="TIGR01396">
    <property type="entry name" value="FlgB"/>
    <property type="match status" value="1"/>
</dbReference>
<evidence type="ECO:0000313" key="9">
    <source>
        <dbReference type="Proteomes" id="UP000035996"/>
    </source>
</evidence>
<dbReference type="GO" id="GO:0030694">
    <property type="term" value="C:bacterial-type flagellum basal body, rod"/>
    <property type="evidence" value="ECO:0007669"/>
    <property type="project" value="InterPro"/>
</dbReference>
<gene>
    <name evidence="8" type="ORF">AB986_11395</name>
</gene>
<accession>A0A0J6CWX8</accession>
<evidence type="ECO:0000256" key="4">
    <source>
        <dbReference type="ARBA" id="ARBA00023143"/>
    </source>
</evidence>
<dbReference type="STRING" id="157733.AB986_11395"/>
<keyword evidence="9" id="KW-1185">Reference proteome</keyword>
<keyword evidence="8" id="KW-0966">Cell projection</keyword>